<name>A0ACB9YK74_9PEZI</name>
<sequence length="517" mass="58813">MMYVWLCPIVAAVIFYIYRAGYVYFDRRAKLSLSKGDASTHDSLPQASRWPLGLDLLVLTLRASDELRLMEFFLDNFRKLGNTFQQVIGPNTSIFTIEPANVETLLLSNAKDWGLGFRRTIFFPLLGDGIFLQEGEAWKHSRDILRPHFYHRHYENLDIYRPHVDSLLEAIDSDVATSATNIIDIEPLFFRLTLDVTTEFLFGESVLSQRPISSVTSHDFEEAFDTAQSISTKRLRFQKLYWLVEGKRLREACSTIHQFADRIINKTLTNSANDSDAGNRLPFISTIAQHYPDRDVLRGQAINILTAGRDSTATFLSWTFFHLVRYPSAMTKLRAEVSQVDETAAPLTRADLLRLTYLQNVMREVLRLHPPVPLISRTALRDTILPTGGGADGRSPILVPEGMSVLYSAYCIQRRPDLYGMDAEMFRPERWDEEPLRSRDATHRGWTFLPFGGGPRTCLGMDFSLTEGAYAIVRILQRFPSIRIPTDEPVQVTGHERQTVTISLKPADGCRVDLGKE</sequence>
<keyword evidence="1" id="KW-0503">Monooxygenase</keyword>
<reference evidence="1 2" key="1">
    <citation type="journal article" date="2022" name="New Phytol.">
        <title>Ecological generalism drives hyperdiversity of secondary metabolite gene clusters in xylarialean endophytes.</title>
        <authorList>
            <person name="Franco M.E.E."/>
            <person name="Wisecaver J.H."/>
            <person name="Arnold A.E."/>
            <person name="Ju Y.M."/>
            <person name="Slot J.C."/>
            <person name="Ahrendt S."/>
            <person name="Moore L.P."/>
            <person name="Eastman K.E."/>
            <person name="Scott K."/>
            <person name="Konkel Z."/>
            <person name="Mondo S.J."/>
            <person name="Kuo A."/>
            <person name="Hayes R.D."/>
            <person name="Haridas S."/>
            <person name="Andreopoulos B."/>
            <person name="Riley R."/>
            <person name="LaButti K."/>
            <person name="Pangilinan J."/>
            <person name="Lipzen A."/>
            <person name="Amirebrahimi M."/>
            <person name="Yan J."/>
            <person name="Adam C."/>
            <person name="Keymanesh K."/>
            <person name="Ng V."/>
            <person name="Louie K."/>
            <person name="Northen T."/>
            <person name="Drula E."/>
            <person name="Henrissat B."/>
            <person name="Hsieh H.M."/>
            <person name="Youens-Clark K."/>
            <person name="Lutzoni F."/>
            <person name="Miadlikowska J."/>
            <person name="Eastwood D.C."/>
            <person name="Hamelin R.C."/>
            <person name="Grigoriev I.V."/>
            <person name="U'Ren J.M."/>
        </authorList>
    </citation>
    <scope>NUCLEOTIDE SEQUENCE [LARGE SCALE GENOMIC DNA]</scope>
    <source>
        <strain evidence="1 2">CBS 119005</strain>
    </source>
</reference>
<keyword evidence="1" id="KW-0560">Oxidoreductase</keyword>
<dbReference type="Proteomes" id="UP001497700">
    <property type="component" value="Unassembled WGS sequence"/>
</dbReference>
<comment type="caution">
    <text evidence="1">The sequence shown here is derived from an EMBL/GenBank/DDBJ whole genome shotgun (WGS) entry which is preliminary data.</text>
</comment>
<evidence type="ECO:0000313" key="2">
    <source>
        <dbReference type="Proteomes" id="UP001497700"/>
    </source>
</evidence>
<protein>
    <submittedName>
        <fullName evidence="1">Cytochrome P450 monooxygenase</fullName>
    </submittedName>
</protein>
<evidence type="ECO:0000313" key="1">
    <source>
        <dbReference type="EMBL" id="KAI4859806.1"/>
    </source>
</evidence>
<keyword evidence="2" id="KW-1185">Reference proteome</keyword>
<accession>A0ACB9YK74</accession>
<gene>
    <name evidence="1" type="ORF">F4820DRAFT_139692</name>
</gene>
<organism evidence="1 2">
    <name type="scientific">Hypoxylon rubiginosum</name>
    <dbReference type="NCBI Taxonomy" id="110542"/>
    <lineage>
        <taxon>Eukaryota</taxon>
        <taxon>Fungi</taxon>
        <taxon>Dikarya</taxon>
        <taxon>Ascomycota</taxon>
        <taxon>Pezizomycotina</taxon>
        <taxon>Sordariomycetes</taxon>
        <taxon>Xylariomycetidae</taxon>
        <taxon>Xylariales</taxon>
        <taxon>Hypoxylaceae</taxon>
        <taxon>Hypoxylon</taxon>
    </lineage>
</organism>
<proteinExistence type="predicted"/>
<dbReference type="EMBL" id="MU393612">
    <property type="protein sequence ID" value="KAI4859806.1"/>
    <property type="molecule type" value="Genomic_DNA"/>
</dbReference>